<evidence type="ECO:0000313" key="2">
    <source>
        <dbReference type="EMBL" id="SCF00823.1"/>
    </source>
</evidence>
<keyword evidence="3" id="KW-1185">Reference proteome</keyword>
<gene>
    <name evidence="2" type="ORF">GA0070563_10494</name>
</gene>
<feature type="domain" description="Helix-turn-helix" evidence="1">
    <location>
        <begin position="9"/>
        <end position="52"/>
    </location>
</feature>
<dbReference type="Pfam" id="PF12728">
    <property type="entry name" value="HTH_17"/>
    <property type="match status" value="1"/>
</dbReference>
<sequence>MTTTTERQLTIIEAAAILGVATSTAHTWATSGRLPGTRTDEGWRVPEAAVRAVAGRLVPLAHAVPSTGVRQARVEVQAEPLPSQLGVLAGRDVLHEFVPLSFSQCLVCWGFRDDPRHPLIGGPVVGR</sequence>
<dbReference type="AlphaFoldDB" id="A0A1C4WXB7"/>
<reference evidence="3" key="1">
    <citation type="submission" date="2016-06" db="EMBL/GenBank/DDBJ databases">
        <authorList>
            <person name="Varghese N."/>
            <person name="Submissions Spin"/>
        </authorList>
    </citation>
    <scope>NUCLEOTIDE SEQUENCE [LARGE SCALE GENOMIC DNA]</scope>
    <source>
        <strain evidence="3">DSM 43168</strain>
    </source>
</reference>
<evidence type="ECO:0000313" key="3">
    <source>
        <dbReference type="Proteomes" id="UP000183585"/>
    </source>
</evidence>
<organism evidence="2 3">
    <name type="scientific">Micromonospora carbonacea</name>
    <dbReference type="NCBI Taxonomy" id="47853"/>
    <lineage>
        <taxon>Bacteria</taxon>
        <taxon>Bacillati</taxon>
        <taxon>Actinomycetota</taxon>
        <taxon>Actinomycetes</taxon>
        <taxon>Micromonosporales</taxon>
        <taxon>Micromonosporaceae</taxon>
        <taxon>Micromonospora</taxon>
    </lineage>
</organism>
<dbReference type="EMBL" id="FMCT01000004">
    <property type="protein sequence ID" value="SCF00823.1"/>
    <property type="molecule type" value="Genomic_DNA"/>
</dbReference>
<proteinExistence type="predicted"/>
<name>A0A1C4WXB7_9ACTN</name>
<dbReference type="InterPro" id="IPR041657">
    <property type="entry name" value="HTH_17"/>
</dbReference>
<protein>
    <submittedName>
        <fullName evidence="2">DNA binding domain-containing protein, excisionase family</fullName>
    </submittedName>
</protein>
<dbReference type="RefSeq" id="WP_074474157.1">
    <property type="nucleotide sequence ID" value="NZ_FMCT01000004.1"/>
</dbReference>
<dbReference type="Proteomes" id="UP000183585">
    <property type="component" value="Unassembled WGS sequence"/>
</dbReference>
<evidence type="ECO:0000259" key="1">
    <source>
        <dbReference type="Pfam" id="PF12728"/>
    </source>
</evidence>
<accession>A0A1C4WXB7</accession>